<dbReference type="EMBL" id="BMPQ01000033">
    <property type="protein sequence ID" value="GGL06159.1"/>
    <property type="molecule type" value="Genomic_DNA"/>
</dbReference>
<dbReference type="AlphaFoldDB" id="A0A917RGN9"/>
<evidence type="ECO:0000313" key="2">
    <source>
        <dbReference type="Proteomes" id="UP000637788"/>
    </source>
</evidence>
<gene>
    <name evidence="1" type="ORF">GCM10010094_78660</name>
</gene>
<evidence type="ECO:0000313" key="1">
    <source>
        <dbReference type="EMBL" id="GGL06159.1"/>
    </source>
</evidence>
<dbReference type="RefSeq" id="WP_189326541.1">
    <property type="nucleotide sequence ID" value="NZ_BMPQ01000033.1"/>
</dbReference>
<keyword evidence="2" id="KW-1185">Reference proteome</keyword>
<proteinExistence type="predicted"/>
<comment type="caution">
    <text evidence="1">The sequence shown here is derived from an EMBL/GenBank/DDBJ whole genome shotgun (WGS) entry which is preliminary data.</text>
</comment>
<accession>A0A917RGN9</accession>
<dbReference type="Proteomes" id="UP000637788">
    <property type="component" value="Unassembled WGS sequence"/>
</dbReference>
<name>A0A917RGN9_9ACTN</name>
<sequence>MSAMRLWSASLLLRLDLGERSRLGSWSLETVLRAADSGKPAAIRTLGRAISSKGYEAVWSAWLRPSESVTGTPPRRWDSTVLTELGADVPEIPGWVVNLAWKTWLNEADAALWSLLEQWKLPARAGAGYSTRVLSRLALGDDEVSVDARLLVDTALRFDHPIGETARNRLFAQDGPETVDLYCAAAVDSREATAFCIAHHLAPVDEVKRVVFFVRTGQQEQYEAQDPDGTLLGLAYRGASAEERAELRRAMTALSGIDTLRVLAGQRSERQDFVTLSASERRYLVRELRQRGDWDRLWRLVPLMTLPEAVATTQAFGRWRPSAAEDGELFEALRTANPAVVDDGLSAVSSMPARIEPIPVTLGGPNTEFAVHDLDFSSDGRQLAFIGGFEAGVVDVRSKEVSQLHSEFPHRLTHVAHVGRDTVVVAEDYSRSAGPANGKKLYHVDHHGVRALDFRANRYCGLERIVGERAFMVGTQWRSGTNVEFEVCVGEGDGPFAESGLPRRLYGAHPWVTAVHPDGRTIAALGPDDVVVTDLADGRVNRLDYGRHGSARRTRGWENAAFSPSALVRISLTGALSVWHDPLTTRQTPATVQVWAGAQALPWSDDRLATGLAWSPSLHRFLTVNDGHLEILAVPPTADTPMPREFIHERIELVGADRVRPCVRLSPKGNVLAVAGEGTTVNLYDLTPQDWVPSRTMGSLRRHDLAEVTRLQQYPDLGHTARQALDLLSACLVHRFQHDIGIGDEADTAVLFDHDIALGGDGYLSLGGDGTE</sequence>
<reference evidence="1" key="1">
    <citation type="journal article" date="2014" name="Int. J. Syst. Evol. Microbiol.">
        <title>Complete genome sequence of Corynebacterium casei LMG S-19264T (=DSM 44701T), isolated from a smear-ripened cheese.</title>
        <authorList>
            <consortium name="US DOE Joint Genome Institute (JGI-PGF)"/>
            <person name="Walter F."/>
            <person name="Albersmeier A."/>
            <person name="Kalinowski J."/>
            <person name="Ruckert C."/>
        </authorList>
    </citation>
    <scope>NUCLEOTIDE SEQUENCE</scope>
    <source>
        <strain evidence="1">JCM 3035</strain>
    </source>
</reference>
<dbReference type="Gene3D" id="2.130.10.10">
    <property type="entry name" value="YVTN repeat-like/Quinoprotein amine dehydrogenase"/>
    <property type="match status" value="1"/>
</dbReference>
<dbReference type="InterPro" id="IPR015943">
    <property type="entry name" value="WD40/YVTN_repeat-like_dom_sf"/>
</dbReference>
<protein>
    <submittedName>
        <fullName evidence="1">Uncharacterized protein</fullName>
    </submittedName>
</protein>
<organism evidence="1 2">
    <name type="scientific">Streptomyces flaveus</name>
    <dbReference type="NCBI Taxonomy" id="66370"/>
    <lineage>
        <taxon>Bacteria</taxon>
        <taxon>Bacillati</taxon>
        <taxon>Actinomycetota</taxon>
        <taxon>Actinomycetes</taxon>
        <taxon>Kitasatosporales</taxon>
        <taxon>Streptomycetaceae</taxon>
        <taxon>Streptomyces</taxon>
        <taxon>Streptomyces aurantiacus group</taxon>
    </lineage>
</organism>
<reference evidence="1" key="2">
    <citation type="submission" date="2020-09" db="EMBL/GenBank/DDBJ databases">
        <authorList>
            <person name="Sun Q."/>
            <person name="Ohkuma M."/>
        </authorList>
    </citation>
    <scope>NUCLEOTIDE SEQUENCE</scope>
    <source>
        <strain evidence="1">JCM 3035</strain>
    </source>
</reference>
<dbReference type="SUPFAM" id="SSF82171">
    <property type="entry name" value="DPP6 N-terminal domain-like"/>
    <property type="match status" value="1"/>
</dbReference>